<dbReference type="EMBL" id="BFAA01017839">
    <property type="protein sequence ID" value="GCB76314.1"/>
    <property type="molecule type" value="Genomic_DNA"/>
</dbReference>
<dbReference type="AlphaFoldDB" id="A0A401PT47"/>
<keyword evidence="2" id="KW-1185">Reference proteome</keyword>
<proteinExistence type="predicted"/>
<organism evidence="1 2">
    <name type="scientific">Scyliorhinus torazame</name>
    <name type="common">Cloudy catshark</name>
    <name type="synonym">Catulus torazame</name>
    <dbReference type="NCBI Taxonomy" id="75743"/>
    <lineage>
        <taxon>Eukaryota</taxon>
        <taxon>Metazoa</taxon>
        <taxon>Chordata</taxon>
        <taxon>Craniata</taxon>
        <taxon>Vertebrata</taxon>
        <taxon>Chondrichthyes</taxon>
        <taxon>Elasmobranchii</taxon>
        <taxon>Galeomorphii</taxon>
        <taxon>Galeoidea</taxon>
        <taxon>Carcharhiniformes</taxon>
        <taxon>Scyliorhinidae</taxon>
        <taxon>Scyliorhinus</taxon>
    </lineage>
</organism>
<name>A0A401PT47_SCYTO</name>
<sequence length="38" mass="4614">FPDREREMERSTDDTWREIQINALWKMTRSLGSEDGKE</sequence>
<accession>A0A401PT47</accession>
<dbReference type="Proteomes" id="UP000288216">
    <property type="component" value="Unassembled WGS sequence"/>
</dbReference>
<protein>
    <submittedName>
        <fullName evidence="1">Uncharacterized protein</fullName>
    </submittedName>
</protein>
<feature type="non-terminal residue" evidence="1">
    <location>
        <position position="1"/>
    </location>
</feature>
<evidence type="ECO:0000313" key="1">
    <source>
        <dbReference type="EMBL" id="GCB76314.1"/>
    </source>
</evidence>
<comment type="caution">
    <text evidence="1">The sequence shown here is derived from an EMBL/GenBank/DDBJ whole genome shotgun (WGS) entry which is preliminary data.</text>
</comment>
<reference evidence="1 2" key="1">
    <citation type="journal article" date="2018" name="Nat. Ecol. Evol.">
        <title>Shark genomes provide insights into elasmobranch evolution and the origin of vertebrates.</title>
        <authorList>
            <person name="Hara Y"/>
            <person name="Yamaguchi K"/>
            <person name="Onimaru K"/>
            <person name="Kadota M"/>
            <person name="Koyanagi M"/>
            <person name="Keeley SD"/>
            <person name="Tatsumi K"/>
            <person name="Tanaka K"/>
            <person name="Motone F"/>
            <person name="Kageyama Y"/>
            <person name="Nozu R"/>
            <person name="Adachi N"/>
            <person name="Nishimura O"/>
            <person name="Nakagawa R"/>
            <person name="Tanegashima C"/>
            <person name="Kiyatake I"/>
            <person name="Matsumoto R"/>
            <person name="Murakumo K"/>
            <person name="Nishida K"/>
            <person name="Terakita A"/>
            <person name="Kuratani S"/>
            <person name="Sato K"/>
            <person name="Hyodo S Kuraku.S."/>
        </authorList>
    </citation>
    <scope>NUCLEOTIDE SEQUENCE [LARGE SCALE GENOMIC DNA]</scope>
</reference>
<evidence type="ECO:0000313" key="2">
    <source>
        <dbReference type="Proteomes" id="UP000288216"/>
    </source>
</evidence>
<gene>
    <name evidence="1" type="ORF">scyTo_0020995</name>
</gene>